<evidence type="ECO:0000313" key="3">
    <source>
        <dbReference type="Proteomes" id="UP001240250"/>
    </source>
</evidence>
<feature type="chain" id="PRO_5045055694" evidence="1">
    <location>
        <begin position="35"/>
        <end position="271"/>
    </location>
</feature>
<name>A0ABU0GH73_9CELL</name>
<dbReference type="EMBL" id="JAUSVM010000001">
    <property type="protein sequence ID" value="MDQ0424715.1"/>
    <property type="molecule type" value="Genomic_DNA"/>
</dbReference>
<comment type="caution">
    <text evidence="2">The sequence shown here is derived from an EMBL/GenBank/DDBJ whole genome shotgun (WGS) entry which is preliminary data.</text>
</comment>
<dbReference type="RefSeq" id="WP_134852228.1">
    <property type="nucleotide sequence ID" value="NZ_JAUSVM010000001.1"/>
</dbReference>
<organism evidence="2 3">
    <name type="scientific">Cellulomonas iranensis</name>
    <dbReference type="NCBI Taxonomy" id="76862"/>
    <lineage>
        <taxon>Bacteria</taxon>
        <taxon>Bacillati</taxon>
        <taxon>Actinomycetota</taxon>
        <taxon>Actinomycetes</taxon>
        <taxon>Micrococcales</taxon>
        <taxon>Cellulomonadaceae</taxon>
        <taxon>Cellulomonas</taxon>
    </lineage>
</organism>
<feature type="signal peptide" evidence="1">
    <location>
        <begin position="1"/>
        <end position="34"/>
    </location>
</feature>
<accession>A0ABU0GH73</accession>
<evidence type="ECO:0000313" key="2">
    <source>
        <dbReference type="EMBL" id="MDQ0424715.1"/>
    </source>
</evidence>
<reference evidence="2 3" key="1">
    <citation type="submission" date="2023-07" db="EMBL/GenBank/DDBJ databases">
        <title>Sequencing the genomes of 1000 actinobacteria strains.</title>
        <authorList>
            <person name="Klenk H.-P."/>
        </authorList>
    </citation>
    <scope>NUCLEOTIDE SEQUENCE [LARGE SCALE GENOMIC DNA]</scope>
    <source>
        <strain evidence="2 3">DSM 14785</strain>
    </source>
</reference>
<gene>
    <name evidence="2" type="ORF">JO380_001096</name>
</gene>
<evidence type="ECO:0000256" key="1">
    <source>
        <dbReference type="SAM" id="SignalP"/>
    </source>
</evidence>
<keyword evidence="1" id="KW-0732">Signal</keyword>
<proteinExistence type="predicted"/>
<sequence length="271" mass="27588">MTRRRAVRRIAVTLSGAAVLAVTLVLLAAQVASAAGLPLTGAGARAWAATAQRCQEAPVTVTAASGTAVRVTGVQAACVGRPLVVTLYDPAVTSSAAQSRRFAGQATAAATTTVAGGAFTPAAALVPRVTVDGWLVPSTWSGPQPFVRCTVPDDPAASCTATLVNRQQWGYPTPTTWLANVVVSSTSPTPVTWQVDVDLSDPELPFLARALTDGTGGLVRVAASACGDAPRVVTVRGTTAWGSFHQVQDGRTSSIQLRGDLTGSGGLLTCP</sequence>
<keyword evidence="3" id="KW-1185">Reference proteome</keyword>
<dbReference type="Proteomes" id="UP001240250">
    <property type="component" value="Unassembled WGS sequence"/>
</dbReference>
<protein>
    <submittedName>
        <fullName evidence="2">Copper(I)-binding protein</fullName>
    </submittedName>
</protein>